<protein>
    <submittedName>
        <fullName evidence="2">Uncharacterized protein</fullName>
    </submittedName>
</protein>
<dbReference type="Proteomes" id="UP000234275">
    <property type="component" value="Unassembled WGS sequence"/>
</dbReference>
<evidence type="ECO:0000313" key="3">
    <source>
        <dbReference type="Proteomes" id="UP000234275"/>
    </source>
</evidence>
<evidence type="ECO:0000313" key="2">
    <source>
        <dbReference type="EMBL" id="PLB49149.1"/>
    </source>
</evidence>
<feature type="compositionally biased region" description="Basic and acidic residues" evidence="1">
    <location>
        <begin position="1"/>
        <end position="15"/>
    </location>
</feature>
<dbReference type="RefSeq" id="XP_024704451.1">
    <property type="nucleotide sequence ID" value="XM_024849219.1"/>
</dbReference>
<keyword evidence="3" id="KW-1185">Reference proteome</keyword>
<name>A0A2I2G8D6_9EURO</name>
<accession>A0A2I2G8D6</accession>
<sequence length="151" mass="16581">MDVPDRQRDPEKKGGVESVDAPLHRGMHDRWGMEGDGQKLKDSGVGAVVRHQPIGSRTIGWVSLSVVIGNISIIDSRPRVKVLPTQGPGTATTTGLRWEPLQRGRLTASSRVVNNTHGISEYEWLVLLELLRQTRPLMADDPAMICRADGV</sequence>
<feature type="region of interest" description="Disordered" evidence="1">
    <location>
        <begin position="1"/>
        <end position="38"/>
    </location>
</feature>
<reference evidence="2 3" key="1">
    <citation type="submission" date="2016-12" db="EMBL/GenBank/DDBJ databases">
        <title>The genomes of Aspergillus section Nigri reveals drivers in fungal speciation.</title>
        <authorList>
            <consortium name="DOE Joint Genome Institute"/>
            <person name="Vesth T.C."/>
            <person name="Nybo J."/>
            <person name="Theobald S."/>
            <person name="Brandl J."/>
            <person name="Frisvad J.C."/>
            <person name="Nielsen K.F."/>
            <person name="Lyhne E.K."/>
            <person name="Kogle M.E."/>
            <person name="Kuo A."/>
            <person name="Riley R."/>
            <person name="Clum A."/>
            <person name="Nolan M."/>
            <person name="Lipzen A."/>
            <person name="Salamov A."/>
            <person name="Henrissat B."/>
            <person name="Wiebenga A."/>
            <person name="De Vries R.P."/>
            <person name="Grigoriev I.V."/>
            <person name="Mortensen U.H."/>
            <person name="Andersen M.R."/>
            <person name="Baker S.E."/>
        </authorList>
    </citation>
    <scope>NUCLEOTIDE SEQUENCE [LARGE SCALE GENOMIC DNA]</scope>
    <source>
        <strain evidence="2 3">IBT 23096</strain>
    </source>
</reference>
<dbReference type="VEuPathDB" id="FungiDB:P170DRAFT_436775"/>
<dbReference type="EMBL" id="MSFO01000004">
    <property type="protein sequence ID" value="PLB49149.1"/>
    <property type="molecule type" value="Genomic_DNA"/>
</dbReference>
<gene>
    <name evidence="2" type="ORF">P170DRAFT_436775</name>
</gene>
<dbReference type="AlphaFoldDB" id="A0A2I2G8D6"/>
<comment type="caution">
    <text evidence="2">The sequence shown here is derived from an EMBL/GenBank/DDBJ whole genome shotgun (WGS) entry which is preliminary data.</text>
</comment>
<evidence type="ECO:0000256" key="1">
    <source>
        <dbReference type="SAM" id="MobiDB-lite"/>
    </source>
</evidence>
<feature type="compositionally biased region" description="Basic and acidic residues" evidence="1">
    <location>
        <begin position="22"/>
        <end position="38"/>
    </location>
</feature>
<dbReference type="GeneID" id="36556918"/>
<proteinExistence type="predicted"/>
<organism evidence="2 3">
    <name type="scientific">Aspergillus steynii IBT 23096</name>
    <dbReference type="NCBI Taxonomy" id="1392250"/>
    <lineage>
        <taxon>Eukaryota</taxon>
        <taxon>Fungi</taxon>
        <taxon>Dikarya</taxon>
        <taxon>Ascomycota</taxon>
        <taxon>Pezizomycotina</taxon>
        <taxon>Eurotiomycetes</taxon>
        <taxon>Eurotiomycetidae</taxon>
        <taxon>Eurotiales</taxon>
        <taxon>Aspergillaceae</taxon>
        <taxon>Aspergillus</taxon>
        <taxon>Aspergillus subgen. Circumdati</taxon>
    </lineage>
</organism>